<comment type="caution">
    <text evidence="3">The sequence shown here is derived from an EMBL/GenBank/DDBJ whole genome shotgun (WGS) entry which is preliminary data.</text>
</comment>
<accession>A0A1E7LZH4</accession>
<dbReference type="Proteomes" id="UP000175971">
    <property type="component" value="Unassembled WGS sequence"/>
</dbReference>
<keyword evidence="2" id="KW-0812">Transmembrane</keyword>
<sequence>MAATAPPRPHGTAVPRVPRRIPLPVTVAAWAVPVMVIGQFALIAGVPVLIALTGTLRRVPDRAARRAAALVAAAFAAPLTVWLTRDDGAPSLSKDMHPGFLALIVAASAVFLVTLHLRRPGPPGPPGRGGRRRRPWRSPPPGRSR</sequence>
<keyword evidence="2" id="KW-1133">Transmembrane helix</keyword>
<evidence type="ECO:0000256" key="2">
    <source>
        <dbReference type="SAM" id="Phobius"/>
    </source>
</evidence>
<dbReference type="EMBL" id="LJGZ01000009">
    <property type="protein sequence ID" value="OEV21650.1"/>
    <property type="molecule type" value="Genomic_DNA"/>
</dbReference>
<feature type="region of interest" description="Disordered" evidence="1">
    <location>
        <begin position="121"/>
        <end position="145"/>
    </location>
</feature>
<name>A0A1E7LZH4_9ACTN</name>
<dbReference type="RefSeq" id="WP_070200040.1">
    <property type="nucleotide sequence ID" value="NZ_LJGZ01000009.1"/>
</dbReference>
<evidence type="ECO:0000313" key="3">
    <source>
        <dbReference type="EMBL" id="OEV21650.1"/>
    </source>
</evidence>
<keyword evidence="2" id="KW-0472">Membrane</keyword>
<evidence type="ECO:0000256" key="1">
    <source>
        <dbReference type="SAM" id="MobiDB-lite"/>
    </source>
</evidence>
<feature type="transmembrane region" description="Helical" evidence="2">
    <location>
        <begin position="64"/>
        <end position="84"/>
    </location>
</feature>
<organism evidence="3 4">
    <name type="scientific">Streptomyces nanshensis</name>
    <dbReference type="NCBI Taxonomy" id="518642"/>
    <lineage>
        <taxon>Bacteria</taxon>
        <taxon>Bacillati</taxon>
        <taxon>Actinomycetota</taxon>
        <taxon>Actinomycetes</taxon>
        <taxon>Kitasatosporales</taxon>
        <taxon>Streptomycetaceae</taxon>
        <taxon>Streptomyces</taxon>
    </lineage>
</organism>
<gene>
    <name evidence="3" type="ORF">AN221_05320</name>
</gene>
<proteinExistence type="predicted"/>
<feature type="transmembrane region" description="Helical" evidence="2">
    <location>
        <begin position="27"/>
        <end position="52"/>
    </location>
</feature>
<keyword evidence="4" id="KW-1185">Reference proteome</keyword>
<dbReference type="AlphaFoldDB" id="A0A1E7LZH4"/>
<reference evidence="3 4" key="1">
    <citation type="journal article" date="2016" name="Front. Microbiol.">
        <title>Comparative Genomics Analysis of Streptomyces Species Reveals Their Adaptation to the Marine Environment and Their Diversity at the Genomic Level.</title>
        <authorList>
            <person name="Tian X."/>
            <person name="Zhang Z."/>
            <person name="Yang T."/>
            <person name="Chen M."/>
            <person name="Li J."/>
            <person name="Chen F."/>
            <person name="Yang J."/>
            <person name="Li W."/>
            <person name="Zhang B."/>
            <person name="Zhang Z."/>
            <person name="Wu J."/>
            <person name="Zhang C."/>
            <person name="Long L."/>
            <person name="Xiao J."/>
        </authorList>
    </citation>
    <scope>NUCLEOTIDE SEQUENCE [LARGE SCALE GENOMIC DNA]</scope>
    <source>
        <strain evidence="3 4">SCSIO M10372</strain>
    </source>
</reference>
<feature type="transmembrane region" description="Helical" evidence="2">
    <location>
        <begin position="96"/>
        <end position="115"/>
    </location>
</feature>
<evidence type="ECO:0000313" key="4">
    <source>
        <dbReference type="Proteomes" id="UP000175971"/>
    </source>
</evidence>
<protein>
    <submittedName>
        <fullName evidence="3">Uncharacterized protein</fullName>
    </submittedName>
</protein>